<name>K9YWY6_DACS8</name>
<evidence type="ECO:0000256" key="3">
    <source>
        <dbReference type="ARBA" id="ARBA00022679"/>
    </source>
</evidence>
<keyword evidence="3" id="KW-0808">Transferase</keyword>
<evidence type="ECO:0000256" key="2">
    <source>
        <dbReference type="ARBA" id="ARBA00012254"/>
    </source>
</evidence>
<dbReference type="EMBL" id="CP003944">
    <property type="protein sequence ID" value="AFZ50830.1"/>
    <property type="molecule type" value="Genomic_DNA"/>
</dbReference>
<dbReference type="Gene3D" id="3.40.50.170">
    <property type="entry name" value="Formyl transferase, N-terminal domain"/>
    <property type="match status" value="1"/>
</dbReference>
<evidence type="ECO:0000313" key="7">
    <source>
        <dbReference type="Proteomes" id="UP000010482"/>
    </source>
</evidence>
<dbReference type="EC" id="2.1.2.2" evidence="2"/>
<dbReference type="SUPFAM" id="SSF53328">
    <property type="entry name" value="Formyltransferase"/>
    <property type="match status" value="1"/>
</dbReference>
<evidence type="ECO:0000313" key="6">
    <source>
        <dbReference type="EMBL" id="AFZ50830.1"/>
    </source>
</evidence>
<evidence type="ECO:0000259" key="5">
    <source>
        <dbReference type="Pfam" id="PF00551"/>
    </source>
</evidence>
<dbReference type="STRING" id="13035.Dacsa_2210"/>
<dbReference type="KEGG" id="dsl:Dacsa_2210"/>
<dbReference type="GO" id="GO:0005829">
    <property type="term" value="C:cytosol"/>
    <property type="evidence" value="ECO:0007669"/>
    <property type="project" value="TreeGrafter"/>
</dbReference>
<dbReference type="RefSeq" id="WP_015229823.1">
    <property type="nucleotide sequence ID" value="NC_019780.1"/>
</dbReference>
<dbReference type="GO" id="GO:0006189">
    <property type="term" value="P:'de novo' IMP biosynthetic process"/>
    <property type="evidence" value="ECO:0007669"/>
    <property type="project" value="TreeGrafter"/>
</dbReference>
<dbReference type="PANTHER" id="PTHR43369">
    <property type="entry name" value="PHOSPHORIBOSYLGLYCINAMIDE FORMYLTRANSFERASE"/>
    <property type="match status" value="1"/>
</dbReference>
<organism evidence="6 7">
    <name type="scientific">Dactylococcopsis salina (strain PCC 8305)</name>
    <name type="common">Myxobactron salinum</name>
    <dbReference type="NCBI Taxonomy" id="13035"/>
    <lineage>
        <taxon>Bacteria</taxon>
        <taxon>Bacillati</taxon>
        <taxon>Cyanobacteriota</taxon>
        <taxon>Cyanophyceae</taxon>
        <taxon>Nodosilineales</taxon>
        <taxon>Cymatolegaceae</taxon>
        <taxon>Dactylococcopsis</taxon>
    </lineage>
</organism>
<dbReference type="HOGENOM" id="CLU_1377547_0_0_3"/>
<dbReference type="PANTHER" id="PTHR43369:SF2">
    <property type="entry name" value="PHOSPHORIBOSYLGLYCINAMIDE FORMYLTRANSFERASE"/>
    <property type="match status" value="1"/>
</dbReference>
<dbReference type="InterPro" id="IPR036477">
    <property type="entry name" value="Formyl_transf_N_sf"/>
</dbReference>
<keyword evidence="7" id="KW-1185">Reference proteome</keyword>
<dbReference type="InterPro" id="IPR002376">
    <property type="entry name" value="Formyl_transf_N"/>
</dbReference>
<dbReference type="PATRIC" id="fig|13035.3.peg.2507"/>
<dbReference type="Pfam" id="PF00551">
    <property type="entry name" value="Formyl_trans_N"/>
    <property type="match status" value="1"/>
</dbReference>
<dbReference type="AlphaFoldDB" id="K9YWY6"/>
<dbReference type="Proteomes" id="UP000010482">
    <property type="component" value="Chromosome"/>
</dbReference>
<evidence type="ECO:0000256" key="1">
    <source>
        <dbReference type="ARBA" id="ARBA00005054"/>
    </source>
</evidence>
<dbReference type="GO" id="GO:0004644">
    <property type="term" value="F:phosphoribosylglycinamide formyltransferase activity"/>
    <property type="evidence" value="ECO:0007669"/>
    <property type="project" value="UniProtKB-EC"/>
</dbReference>
<dbReference type="eggNOG" id="COG0223">
    <property type="taxonomic scope" value="Bacteria"/>
</dbReference>
<reference evidence="6" key="1">
    <citation type="submission" date="2012-04" db="EMBL/GenBank/DDBJ databases">
        <title>Finished genome of Dactylococcopsis salina PCC 8305.</title>
        <authorList>
            <consortium name="US DOE Joint Genome Institute"/>
            <person name="Gugger M."/>
            <person name="Coursin T."/>
            <person name="Rippka R."/>
            <person name="Tandeau De Marsac N."/>
            <person name="Huntemann M."/>
            <person name="Wei C.-L."/>
            <person name="Han J."/>
            <person name="Detter J.C."/>
            <person name="Han C."/>
            <person name="Tapia R."/>
            <person name="Daligault H."/>
            <person name="Chen A."/>
            <person name="Krypides N."/>
            <person name="Mavromatis K."/>
            <person name="Markowitz V."/>
            <person name="Szeto E."/>
            <person name="Ivanova N."/>
            <person name="Ovchinnikova G."/>
            <person name="Pagani I."/>
            <person name="Pati A."/>
            <person name="Goodwin L."/>
            <person name="Peters L."/>
            <person name="Pitluck S."/>
            <person name="Woyke T."/>
            <person name="Kerfeld C."/>
        </authorList>
    </citation>
    <scope>NUCLEOTIDE SEQUENCE [LARGE SCALE GENOMIC DNA]</scope>
    <source>
        <strain evidence="6">PCC 8305</strain>
    </source>
</reference>
<keyword evidence="4" id="KW-0658">Purine biosynthesis</keyword>
<accession>K9YWY6</accession>
<feature type="domain" description="Formyl transferase N-terminal" evidence="5">
    <location>
        <begin position="40"/>
        <end position="136"/>
    </location>
</feature>
<gene>
    <name evidence="6" type="ORF">Dacsa_2210</name>
</gene>
<protein>
    <recommendedName>
        <fullName evidence="2">phosphoribosylglycinamide formyltransferase 1</fullName>
        <ecNumber evidence="2">2.1.2.2</ecNumber>
    </recommendedName>
</protein>
<comment type="pathway">
    <text evidence="1">Purine metabolism; IMP biosynthesis via de novo pathway; N(2)-formyl-N(1)-(5-phospho-D-ribosyl)glycinamide from N(1)-(5-phospho-D-ribosyl)glycinamide (10-formyl THF route): step 1/1.</text>
</comment>
<proteinExistence type="predicted"/>
<evidence type="ECO:0000256" key="4">
    <source>
        <dbReference type="ARBA" id="ARBA00022755"/>
    </source>
</evidence>
<sequence length="191" mass="21759">MKVLLLGPERSEIIGALDKSGDEVEIIEKKLSVNDPIIQEVDFLISYGYRHILRKDILSKFQNKAINIHISLLPWNRGADPNLWSFLENTPKGVTIHYLDEGIDTGNILVQTETEFTNEDTLRTSYEKLNELAIELFQSSWLKIREGKIPSQPQPGGGSLHRLQDRERYKHLLTNGWDTPVINLIGKALSN</sequence>
<dbReference type="OrthoDB" id="467573at2"/>